<evidence type="ECO:0000313" key="10">
    <source>
        <dbReference type="EMBL" id="CAF1043697.1"/>
    </source>
</evidence>
<comment type="caution">
    <text evidence="10">The sequence shown here is derived from an EMBL/GenBank/DDBJ whole genome shotgun (WGS) entry which is preliminary data.</text>
</comment>
<keyword evidence="3" id="KW-1003">Cell membrane</keyword>
<dbReference type="GO" id="GO:0005886">
    <property type="term" value="C:plasma membrane"/>
    <property type="evidence" value="ECO:0007669"/>
    <property type="project" value="UniProtKB-SubCell"/>
</dbReference>
<comment type="caution">
    <text evidence="9">Lacks conserved residue(s) required for the propagation of feature annotation.</text>
</comment>
<keyword evidence="5 9" id="KW-1133">Transmembrane helix</keyword>
<evidence type="ECO:0000256" key="7">
    <source>
        <dbReference type="ARBA" id="ARBA00023136"/>
    </source>
</evidence>
<dbReference type="PANTHER" id="PTHR11893:SF36">
    <property type="entry name" value="INNEXIN-5"/>
    <property type="match status" value="1"/>
</dbReference>
<keyword evidence="6 9" id="KW-0406">Ion transport</keyword>
<dbReference type="Proteomes" id="UP000681722">
    <property type="component" value="Unassembled WGS sequence"/>
</dbReference>
<reference evidence="10" key="1">
    <citation type="submission" date="2021-02" db="EMBL/GenBank/DDBJ databases">
        <authorList>
            <person name="Nowell W R."/>
        </authorList>
    </citation>
    <scope>NUCLEOTIDE SEQUENCE</scope>
</reference>
<dbReference type="PANTHER" id="PTHR11893">
    <property type="entry name" value="INNEXIN"/>
    <property type="match status" value="1"/>
</dbReference>
<evidence type="ECO:0000256" key="9">
    <source>
        <dbReference type="RuleBase" id="RU010713"/>
    </source>
</evidence>
<evidence type="ECO:0000256" key="2">
    <source>
        <dbReference type="ARBA" id="ARBA00022448"/>
    </source>
</evidence>
<accession>A0A814JYH3</accession>
<comment type="function">
    <text evidence="9">Structural component of the gap junctions.</text>
</comment>
<keyword evidence="7 9" id="KW-0472">Membrane</keyword>
<dbReference type="GO" id="GO:0005921">
    <property type="term" value="C:gap junction"/>
    <property type="evidence" value="ECO:0007669"/>
    <property type="project" value="UniProtKB-UniRule"/>
</dbReference>
<dbReference type="AlphaFoldDB" id="A0A814JYH3"/>
<gene>
    <name evidence="9" type="primary">inx</name>
    <name evidence="10" type="ORF">GPM918_LOCUS15913</name>
    <name evidence="11" type="ORF">SRO942_LOCUS15913</name>
</gene>
<dbReference type="GO" id="GO:0034220">
    <property type="term" value="P:monoatomic ion transmembrane transport"/>
    <property type="evidence" value="ECO:0007669"/>
    <property type="project" value="UniProtKB-KW"/>
</dbReference>
<proteinExistence type="inferred from homology"/>
<comment type="subcellular location">
    <subcellularLocation>
        <location evidence="1 9">Cell membrane</location>
        <topology evidence="1 9">Multi-pass membrane protein</topology>
    </subcellularLocation>
</comment>
<dbReference type="Proteomes" id="UP000663829">
    <property type="component" value="Unassembled WGS sequence"/>
</dbReference>
<evidence type="ECO:0000313" key="11">
    <source>
        <dbReference type="EMBL" id="CAF3813756.1"/>
    </source>
</evidence>
<dbReference type="EMBL" id="CAJOBC010004078">
    <property type="protein sequence ID" value="CAF3813756.1"/>
    <property type="molecule type" value="Genomic_DNA"/>
</dbReference>
<dbReference type="EMBL" id="CAJNOQ010004078">
    <property type="protein sequence ID" value="CAF1043697.1"/>
    <property type="molecule type" value="Genomic_DNA"/>
</dbReference>
<evidence type="ECO:0000313" key="12">
    <source>
        <dbReference type="Proteomes" id="UP000663829"/>
    </source>
</evidence>
<keyword evidence="2 9" id="KW-0813">Transport</keyword>
<evidence type="ECO:0000256" key="3">
    <source>
        <dbReference type="ARBA" id="ARBA00022475"/>
    </source>
</evidence>
<dbReference type="PROSITE" id="PS51013">
    <property type="entry name" value="PANNEXIN"/>
    <property type="match status" value="1"/>
</dbReference>
<keyword evidence="8 9" id="KW-0407">Ion channel</keyword>
<keyword evidence="4 9" id="KW-0812">Transmembrane</keyword>
<feature type="transmembrane region" description="Helical" evidence="9">
    <location>
        <begin position="32"/>
        <end position="50"/>
    </location>
</feature>
<evidence type="ECO:0000256" key="5">
    <source>
        <dbReference type="ARBA" id="ARBA00022989"/>
    </source>
</evidence>
<evidence type="ECO:0000256" key="6">
    <source>
        <dbReference type="ARBA" id="ARBA00023065"/>
    </source>
</evidence>
<dbReference type="OrthoDB" id="5813767at2759"/>
<organism evidence="10 12">
    <name type="scientific">Didymodactylos carnosus</name>
    <dbReference type="NCBI Taxonomy" id="1234261"/>
    <lineage>
        <taxon>Eukaryota</taxon>
        <taxon>Metazoa</taxon>
        <taxon>Spiralia</taxon>
        <taxon>Gnathifera</taxon>
        <taxon>Rotifera</taxon>
        <taxon>Eurotatoria</taxon>
        <taxon>Bdelloidea</taxon>
        <taxon>Philodinida</taxon>
        <taxon>Philodinidae</taxon>
        <taxon>Didymodactylos</taxon>
    </lineage>
</organism>
<sequence length="113" mass="13217">MNVVSFARDLPWIQSLSKPNDDQHVDRLNHRYTVGIILVFGMIVTGGHFMSNRVTCWVPAQFKGSYAEYTNNYCWISNTYYIHVNNTIPDSEYVRGKATIEYYNAFQLFLQHN</sequence>
<dbReference type="InterPro" id="IPR000990">
    <property type="entry name" value="Innexin"/>
</dbReference>
<keyword evidence="12" id="KW-1185">Reference proteome</keyword>
<dbReference type="Pfam" id="PF00876">
    <property type="entry name" value="Innexin"/>
    <property type="match status" value="1"/>
</dbReference>
<protein>
    <recommendedName>
        <fullName evidence="9">Innexin</fullName>
    </recommendedName>
</protein>
<evidence type="ECO:0000256" key="8">
    <source>
        <dbReference type="ARBA" id="ARBA00023303"/>
    </source>
</evidence>
<evidence type="ECO:0000256" key="4">
    <source>
        <dbReference type="ARBA" id="ARBA00022692"/>
    </source>
</evidence>
<name>A0A814JYH3_9BILA</name>
<comment type="similarity">
    <text evidence="9">Belongs to the pannexin family.</text>
</comment>
<evidence type="ECO:0000256" key="1">
    <source>
        <dbReference type="ARBA" id="ARBA00004651"/>
    </source>
</evidence>